<dbReference type="GO" id="GO:0046872">
    <property type="term" value="F:metal ion binding"/>
    <property type="evidence" value="ECO:0007669"/>
    <property type="project" value="UniProtKB-KW"/>
</dbReference>
<dbReference type="InterPro" id="IPR036927">
    <property type="entry name" value="Cyt_c_oxase-like_su1_sf"/>
</dbReference>
<dbReference type="EC" id="7.1.1.9" evidence="5"/>
<gene>
    <name evidence="11" type="ORF">C1SCF055_LOCUS350</name>
</gene>
<feature type="compositionally biased region" description="Acidic residues" evidence="7">
    <location>
        <begin position="780"/>
        <end position="791"/>
    </location>
</feature>
<dbReference type="SUPFAM" id="SSF81452">
    <property type="entry name" value="Cytochrome c oxidase subunit III-like"/>
    <property type="match status" value="2"/>
</dbReference>
<feature type="domain" description="Heme-copper oxidase subunit III family profile" evidence="9">
    <location>
        <begin position="597"/>
        <end position="903"/>
    </location>
</feature>
<dbReference type="PRINTS" id="PR01165">
    <property type="entry name" value="CYCOXIDASEI"/>
</dbReference>
<organism evidence="11">
    <name type="scientific">Cladocopium goreaui</name>
    <dbReference type="NCBI Taxonomy" id="2562237"/>
    <lineage>
        <taxon>Eukaryota</taxon>
        <taxon>Sar</taxon>
        <taxon>Alveolata</taxon>
        <taxon>Dinophyceae</taxon>
        <taxon>Suessiales</taxon>
        <taxon>Symbiodiniaceae</taxon>
        <taxon>Cladocopium</taxon>
    </lineage>
</organism>
<dbReference type="Pfam" id="PF00115">
    <property type="entry name" value="COX1"/>
    <property type="match status" value="1"/>
</dbReference>
<comment type="pathway">
    <text evidence="5">Energy metabolism; oxidative phosphorylation.</text>
</comment>
<dbReference type="OrthoDB" id="385008at2759"/>
<keyword evidence="4 5" id="KW-0472">Membrane</keyword>
<evidence type="ECO:0000256" key="2">
    <source>
        <dbReference type="ARBA" id="ARBA00022692"/>
    </source>
</evidence>
<evidence type="ECO:0000256" key="7">
    <source>
        <dbReference type="SAM" id="MobiDB-lite"/>
    </source>
</evidence>
<feature type="transmembrane region" description="Helical" evidence="8">
    <location>
        <begin position="84"/>
        <end position="110"/>
    </location>
</feature>
<dbReference type="InterPro" id="IPR023615">
    <property type="entry name" value="Cyt_c_Oxase_su1_BS"/>
</dbReference>
<feature type="transmembrane region" description="Helical" evidence="8">
    <location>
        <begin position="668"/>
        <end position="687"/>
    </location>
</feature>
<dbReference type="InterPro" id="IPR000298">
    <property type="entry name" value="Cyt_c_oxidase-like_su3"/>
</dbReference>
<evidence type="ECO:0000256" key="3">
    <source>
        <dbReference type="ARBA" id="ARBA00022989"/>
    </source>
</evidence>
<evidence type="ECO:0000256" key="6">
    <source>
        <dbReference type="RuleBase" id="RU003375"/>
    </source>
</evidence>
<feature type="region of interest" description="Disordered" evidence="7">
    <location>
        <begin position="716"/>
        <end position="812"/>
    </location>
</feature>
<feature type="compositionally biased region" description="Low complexity" evidence="7">
    <location>
        <begin position="765"/>
        <end position="779"/>
    </location>
</feature>
<evidence type="ECO:0000256" key="4">
    <source>
        <dbReference type="ARBA" id="ARBA00023136"/>
    </source>
</evidence>
<dbReference type="Gene3D" id="1.20.210.10">
    <property type="entry name" value="Cytochrome c oxidase-like, subunit I domain"/>
    <property type="match status" value="1"/>
</dbReference>
<dbReference type="SUPFAM" id="SSF81442">
    <property type="entry name" value="Cytochrome c oxidase subunit I-like"/>
    <property type="match status" value="1"/>
</dbReference>
<feature type="transmembrane region" description="Helical" evidence="8">
    <location>
        <begin position="320"/>
        <end position="345"/>
    </location>
</feature>
<dbReference type="InterPro" id="IPR023616">
    <property type="entry name" value="Cyt_c_oxase-like_su1_dom"/>
</dbReference>
<comment type="catalytic activity">
    <reaction evidence="5">
        <text>4 Fe(II)-[cytochrome c] + O2 + 8 H(+)(in) = 4 Fe(III)-[cytochrome c] + 2 H2O + 4 H(+)(out)</text>
        <dbReference type="Rhea" id="RHEA:11436"/>
        <dbReference type="Rhea" id="RHEA-COMP:10350"/>
        <dbReference type="Rhea" id="RHEA-COMP:14399"/>
        <dbReference type="ChEBI" id="CHEBI:15377"/>
        <dbReference type="ChEBI" id="CHEBI:15378"/>
        <dbReference type="ChEBI" id="CHEBI:15379"/>
        <dbReference type="ChEBI" id="CHEBI:29033"/>
        <dbReference type="ChEBI" id="CHEBI:29034"/>
        <dbReference type="EC" id="7.1.1.9"/>
    </reaction>
</comment>
<dbReference type="GO" id="GO:0004129">
    <property type="term" value="F:cytochrome-c oxidase activity"/>
    <property type="evidence" value="ECO:0007669"/>
    <property type="project" value="UniProtKB-EC"/>
</dbReference>
<dbReference type="InterPro" id="IPR013833">
    <property type="entry name" value="Cyt_c_oxidase_su3_a-hlx"/>
</dbReference>
<feature type="transmembrane region" description="Helical" evidence="8">
    <location>
        <begin position="641"/>
        <end position="659"/>
    </location>
</feature>
<feature type="transmembrane region" description="Helical" evidence="8">
    <location>
        <begin position="470"/>
        <end position="497"/>
    </location>
</feature>
<dbReference type="InterPro" id="IPR000883">
    <property type="entry name" value="Cyt_C_Oxase_1"/>
</dbReference>
<dbReference type="AlphaFoldDB" id="A0A9P1BFI2"/>
<feature type="transmembrane region" description="Helical" evidence="8">
    <location>
        <begin position="164"/>
        <end position="192"/>
    </location>
</feature>
<keyword evidence="5" id="KW-0813">Transport</keyword>
<proteinExistence type="inferred from homology"/>
<name>A0A9P1BFI2_9DINO</name>
<feature type="transmembrane region" description="Helical" evidence="8">
    <location>
        <begin position="883"/>
        <end position="902"/>
    </location>
</feature>
<dbReference type="Proteomes" id="UP001152797">
    <property type="component" value="Unassembled WGS sequence"/>
</dbReference>
<dbReference type="GO" id="GO:0009060">
    <property type="term" value="P:aerobic respiration"/>
    <property type="evidence" value="ECO:0007669"/>
    <property type="project" value="InterPro"/>
</dbReference>
<feature type="transmembrane region" description="Helical" evidence="8">
    <location>
        <begin position="391"/>
        <end position="417"/>
    </location>
</feature>
<feature type="transmembrane region" description="Helical" evidence="8">
    <location>
        <begin position="287"/>
        <end position="308"/>
    </location>
</feature>
<dbReference type="PROSITE" id="PS00077">
    <property type="entry name" value="COX1_CUB"/>
    <property type="match status" value="1"/>
</dbReference>
<keyword evidence="5" id="KW-0186">Copper</keyword>
<dbReference type="Gene3D" id="1.20.120.80">
    <property type="entry name" value="Cytochrome c oxidase, subunit III, four-helix bundle"/>
    <property type="match status" value="2"/>
</dbReference>
<reference evidence="11" key="1">
    <citation type="submission" date="2022-10" db="EMBL/GenBank/DDBJ databases">
        <authorList>
            <person name="Chen Y."/>
            <person name="Dougan E. K."/>
            <person name="Chan C."/>
            <person name="Rhodes N."/>
            <person name="Thang M."/>
        </authorList>
    </citation>
    <scope>NUCLEOTIDE SEQUENCE</scope>
</reference>
<evidence type="ECO:0000259" key="10">
    <source>
        <dbReference type="PROSITE" id="PS50855"/>
    </source>
</evidence>
<feature type="region of interest" description="Disordered" evidence="7">
    <location>
        <begin position="550"/>
        <end position="582"/>
    </location>
</feature>
<feature type="transmembrane region" description="Helical" evidence="8">
    <location>
        <begin position="357"/>
        <end position="379"/>
    </location>
</feature>
<accession>A0A9P1BFI2</accession>
<dbReference type="InterPro" id="IPR035973">
    <property type="entry name" value="Cyt_c_oxidase_su3-like_sf"/>
</dbReference>
<dbReference type="EMBL" id="CAMXCT030000001">
    <property type="protein sequence ID" value="CAL4759072.1"/>
    <property type="molecule type" value="Genomic_DNA"/>
</dbReference>
<dbReference type="PANTHER" id="PTHR10422:SF18">
    <property type="entry name" value="CYTOCHROME C OXIDASE SUBUNIT 1"/>
    <property type="match status" value="1"/>
</dbReference>
<dbReference type="PROSITE" id="PS50855">
    <property type="entry name" value="COX1"/>
    <property type="match status" value="1"/>
</dbReference>
<dbReference type="GO" id="GO:0020037">
    <property type="term" value="F:heme binding"/>
    <property type="evidence" value="ECO:0007669"/>
    <property type="project" value="InterPro"/>
</dbReference>
<feature type="transmembrane region" description="Helical" evidence="8">
    <location>
        <begin position="835"/>
        <end position="862"/>
    </location>
</feature>
<feature type="transmembrane region" description="Helical" evidence="8">
    <location>
        <begin position="601"/>
        <end position="621"/>
    </location>
</feature>
<evidence type="ECO:0000259" key="9">
    <source>
        <dbReference type="PROSITE" id="PS50253"/>
    </source>
</evidence>
<feature type="compositionally biased region" description="Basic and acidic residues" evidence="7">
    <location>
        <begin position="716"/>
        <end position="764"/>
    </location>
</feature>
<dbReference type="GO" id="GO:0022904">
    <property type="term" value="P:respiratory electron transport chain"/>
    <property type="evidence" value="ECO:0007669"/>
    <property type="project" value="InterPro"/>
</dbReference>
<evidence type="ECO:0000313" key="11">
    <source>
        <dbReference type="EMBL" id="CAI3971760.1"/>
    </source>
</evidence>
<evidence type="ECO:0000256" key="8">
    <source>
        <dbReference type="SAM" id="Phobius"/>
    </source>
</evidence>
<feature type="transmembrane region" description="Helical" evidence="8">
    <location>
        <begin position="429"/>
        <end position="450"/>
    </location>
</feature>
<keyword evidence="5" id="KW-0496">Mitochondrion</keyword>
<dbReference type="GO" id="GO:0015990">
    <property type="term" value="P:electron transport coupled proton transport"/>
    <property type="evidence" value="ECO:0007669"/>
    <property type="project" value="TreeGrafter"/>
</dbReference>
<feature type="compositionally biased region" description="Polar residues" evidence="7">
    <location>
        <begin position="552"/>
        <end position="563"/>
    </location>
</feature>
<keyword evidence="5" id="KW-0999">Mitochondrion inner membrane</keyword>
<evidence type="ECO:0000313" key="12">
    <source>
        <dbReference type="EMBL" id="CAL1125135.1"/>
    </source>
</evidence>
<keyword evidence="3 8" id="KW-1133">Transmembrane helix</keyword>
<feature type="transmembrane region" description="Helical" evidence="8">
    <location>
        <begin position="122"/>
        <end position="144"/>
    </location>
</feature>
<reference evidence="12" key="2">
    <citation type="submission" date="2024-04" db="EMBL/GenBank/DDBJ databases">
        <authorList>
            <person name="Chen Y."/>
            <person name="Shah S."/>
            <person name="Dougan E. K."/>
            <person name="Thang M."/>
            <person name="Chan C."/>
        </authorList>
    </citation>
    <scope>NUCLEOTIDE SEQUENCE [LARGE SCALE GENOMIC DNA]</scope>
</reference>
<dbReference type="EMBL" id="CAMXCT020000001">
    <property type="protein sequence ID" value="CAL1125135.1"/>
    <property type="molecule type" value="Genomic_DNA"/>
</dbReference>
<feature type="compositionally biased region" description="Basic and acidic residues" evidence="7">
    <location>
        <begin position="568"/>
        <end position="579"/>
    </location>
</feature>
<comment type="similarity">
    <text evidence="6">Belongs to the cytochrome c oxidase subunit 3 family.</text>
</comment>
<dbReference type="PROSITE" id="PS50253">
    <property type="entry name" value="COX3"/>
    <property type="match status" value="1"/>
</dbReference>
<feature type="transmembrane region" description="Helical" evidence="8">
    <location>
        <begin position="42"/>
        <end position="64"/>
    </location>
</feature>
<dbReference type="EMBL" id="CAMXCT010000001">
    <property type="protein sequence ID" value="CAI3971760.1"/>
    <property type="molecule type" value="Genomic_DNA"/>
</dbReference>
<keyword evidence="5" id="KW-0249">Electron transport</keyword>
<comment type="similarity">
    <text evidence="5">Belongs to the heme-copper respiratory oxidase family.</text>
</comment>
<evidence type="ECO:0000256" key="1">
    <source>
        <dbReference type="ARBA" id="ARBA00004141"/>
    </source>
</evidence>
<keyword evidence="5" id="KW-0349">Heme</keyword>
<feature type="transmembrane region" description="Helical" evidence="8">
    <location>
        <begin position="252"/>
        <end position="275"/>
    </location>
</feature>
<keyword evidence="13" id="KW-1185">Reference proteome</keyword>
<evidence type="ECO:0000256" key="5">
    <source>
        <dbReference type="RuleBase" id="RU000369"/>
    </source>
</evidence>
<sequence>MATDIAPQKSGIEPHPPADNYLTHSSGISSWIFSLDHKRIGLMYLIGVTMAMMMGGVFALILRIELFTPGKTIISADAYNQMFTLHGAIMVFLFIIPGIPAALGNFILPIQLGAKDVAFPRLNLLSFHLWVMGFCMFIITLFLGGLDTGWTFYAPYSVTTNTSVISALTGAFILGFSSIFTGLNFIVTTHVLRPKGMTWFKLPLFIWALYATAVIQILATPVLAITLLLLMVEKATGIGVFDPALGGDPVMFQHFFWFYSHPAVYIMVLPAMGVISELIATYTRKRIFGYSFIALSSVGIAIIGFLVWGHHMFTSGQSKLVGMVFSGITFTVAIPSAIKVFNWVATLYKGSIRLTASMLYALAFLFLFTIGGLTGLYLATLSVDVYFHDTYFVVAHFHYVMVGSSLTAMIGGLFHWWPKMVGKMYNETVGQISAILVFCGFNLTFFPQFILGCQGMPRRYYNYLPEYETWHQVSTIGAMTLGLGILMASGCLMHALLRGRPAVANPWGGTTLEWMCSSPPPHDNFKTPPPIHDPYDESVVVYDEAIGGYVPTDTTPQTVSHTQSEPGSEGHEGHDDHHPPHLAHHFASPEQQIYSGKMGMWLFLVQEVLFFSGLFCAYAVFRANHPEIFIYAHHYLDTKLGAINTCVLLFSSLTMAWAVRAAQKDQRALLVIMLTLTIICGFTFMGIKYVEYSHKWHDGLLWGNYYNPAYAPGEDHGAGHEEWHSEEGHGSAEHGAAEHATDEHATEGEHAEGEHAEGEGDHAEGAAPAAEGDAEAAPTEGEEAPAAEEDANQPITPANAKGTQLPPPGEATQQSILAAGPLGISDVPSPKNVQIFFGIYFVMTGLHGLHVVIGIAVLFWLLRRAIRGDFSREYNAPVDLVGLYWHLVDLVWIYLFPLLYLIH</sequence>
<comment type="subcellular location">
    <subcellularLocation>
        <location evidence="1">Membrane</location>
        <topology evidence="1">Multi-pass membrane protein</topology>
    </subcellularLocation>
    <subcellularLocation>
        <location evidence="5">Mitochondrion inner membrane</location>
        <topology evidence="5">Multi-pass membrane protein</topology>
    </subcellularLocation>
</comment>
<keyword evidence="2 5" id="KW-0812">Transmembrane</keyword>
<feature type="domain" description="Cytochrome oxidase subunit I profile" evidence="10">
    <location>
        <begin position="31"/>
        <end position="532"/>
    </location>
</feature>
<keyword evidence="5" id="KW-0679">Respiratory chain</keyword>
<dbReference type="PANTHER" id="PTHR10422">
    <property type="entry name" value="CYTOCHROME C OXIDASE SUBUNIT 1"/>
    <property type="match status" value="1"/>
</dbReference>
<dbReference type="Pfam" id="PF00510">
    <property type="entry name" value="COX3"/>
    <property type="match status" value="2"/>
</dbReference>
<comment type="caution">
    <text evidence="11">The sequence shown here is derived from an EMBL/GenBank/DDBJ whole genome shotgun (WGS) entry which is preliminary data.</text>
</comment>
<protein>
    <recommendedName>
        <fullName evidence="5 6">Multifunctional fusion protein</fullName>
    </recommendedName>
    <domain>
        <recommendedName>
            <fullName evidence="5">Cytochrome c oxidase subunit 1</fullName>
            <ecNumber evidence="5">7.1.1.9</ecNumber>
        </recommendedName>
    </domain>
    <domain>
        <recommendedName>
            <fullName evidence="6">Cytochrome c oxidase subunit 3</fullName>
        </recommendedName>
    </domain>
</protein>
<comment type="function">
    <text evidence="5">Component of the cytochrome c oxidase, the last enzyme in the mitochondrial electron transport chain which drives oxidative phosphorylation. The respiratory chain contains 3 multisubunit complexes succinate dehydrogenase (complex II, CII), ubiquinol-cytochrome c oxidoreductase (cytochrome b-c1 complex, complex III, CIII) and cytochrome c oxidase (complex IV, CIV), that cooperate to transfer electrons derived from NADH and succinate to molecular oxygen, creating an electrochemical gradient over the inner membrane that drives transmembrane transport and the ATP synthase. Cytochrome c oxidase is the component of the respiratory chain that catalyzes the reduction of oxygen to water. Electrons originating from reduced cytochrome c in the intermembrane space (IMS) are transferred via the dinuclear copper A center (CU(A)) of subunit 2 and heme A of subunit 1 to the active site in subunit 1, a binuclear center (BNC) formed by heme A3 and copper B (CU(B)). The BNC reduces molecular oxygen to 2 water molecules using 4 electrons from cytochrome c in the IMS and 4 protons from the mitochondrial matrix.</text>
</comment>
<keyword evidence="5" id="KW-0408">Iron</keyword>
<dbReference type="GO" id="GO:0005743">
    <property type="term" value="C:mitochondrial inner membrane"/>
    <property type="evidence" value="ECO:0007669"/>
    <property type="project" value="UniProtKB-SubCell"/>
</dbReference>
<feature type="transmembrane region" description="Helical" evidence="8">
    <location>
        <begin position="204"/>
        <end position="232"/>
    </location>
</feature>
<evidence type="ECO:0000313" key="13">
    <source>
        <dbReference type="Proteomes" id="UP001152797"/>
    </source>
</evidence>
<keyword evidence="5" id="KW-0479">Metal-binding</keyword>